<evidence type="ECO:0000256" key="18">
    <source>
        <dbReference type="SAM" id="Phobius"/>
    </source>
</evidence>
<keyword evidence="12" id="KW-0325">Glycoprotein</keyword>
<dbReference type="PROSITE" id="PS00650">
    <property type="entry name" value="G_PROTEIN_RECEP_F2_2"/>
    <property type="match status" value="1"/>
</dbReference>
<dbReference type="PANTHER" id="PTHR12011">
    <property type="entry name" value="ADHESION G-PROTEIN COUPLED RECEPTOR"/>
    <property type="match status" value="1"/>
</dbReference>
<keyword evidence="7 18" id="KW-1133">Transmembrane helix</keyword>
<dbReference type="PROSITE" id="PS50261">
    <property type="entry name" value="G_PROTEIN_RECEP_F2_4"/>
    <property type="match status" value="1"/>
</dbReference>
<dbReference type="GO" id="GO:0016324">
    <property type="term" value="C:apical plasma membrane"/>
    <property type="evidence" value="ECO:0007669"/>
    <property type="project" value="UniProtKB-SubCell"/>
</dbReference>
<organism evidence="21 22">
    <name type="scientific">Pangasianodon hypophthalmus</name>
    <name type="common">Striped catfish</name>
    <name type="synonym">Helicophagus hypophthalmus</name>
    <dbReference type="NCBI Taxonomy" id="310915"/>
    <lineage>
        <taxon>Eukaryota</taxon>
        <taxon>Metazoa</taxon>
        <taxon>Chordata</taxon>
        <taxon>Craniata</taxon>
        <taxon>Vertebrata</taxon>
        <taxon>Euteleostomi</taxon>
        <taxon>Actinopterygii</taxon>
        <taxon>Neopterygii</taxon>
        <taxon>Teleostei</taxon>
        <taxon>Ostariophysi</taxon>
        <taxon>Siluriformes</taxon>
        <taxon>Pangasiidae</taxon>
        <taxon>Pangasianodon</taxon>
    </lineage>
</organism>
<dbReference type="InterPro" id="IPR017983">
    <property type="entry name" value="GPCR_2_secretin-like_CS"/>
</dbReference>
<evidence type="ECO:0000256" key="3">
    <source>
        <dbReference type="ARBA" id="ARBA00022475"/>
    </source>
</evidence>
<feature type="transmembrane region" description="Helical" evidence="18">
    <location>
        <begin position="1190"/>
        <end position="1212"/>
    </location>
</feature>
<evidence type="ECO:0000256" key="11">
    <source>
        <dbReference type="ARBA" id="ARBA00023170"/>
    </source>
</evidence>
<keyword evidence="10" id="KW-1015">Disulfide bond</keyword>
<keyword evidence="8" id="KW-0297">G-protein coupled receptor</keyword>
<dbReference type="InterPro" id="IPR058857">
    <property type="entry name" value="GAIN_ADGRG2/6"/>
</dbReference>
<keyword evidence="13" id="KW-0807">Transducer</keyword>
<feature type="transmembrane region" description="Helical" evidence="18">
    <location>
        <begin position="959"/>
        <end position="982"/>
    </location>
</feature>
<dbReference type="Gene3D" id="2.60.220.50">
    <property type="match status" value="1"/>
</dbReference>
<evidence type="ECO:0000256" key="1">
    <source>
        <dbReference type="ARBA" id="ARBA00004424"/>
    </source>
</evidence>
<evidence type="ECO:0000256" key="10">
    <source>
        <dbReference type="ARBA" id="ARBA00023157"/>
    </source>
</evidence>
<evidence type="ECO:0000256" key="14">
    <source>
        <dbReference type="ARBA" id="ARBA00069918"/>
    </source>
</evidence>
<evidence type="ECO:0000256" key="8">
    <source>
        <dbReference type="ARBA" id="ARBA00023040"/>
    </source>
</evidence>
<evidence type="ECO:0000256" key="6">
    <source>
        <dbReference type="ARBA" id="ARBA00022729"/>
    </source>
</evidence>
<keyword evidence="3" id="KW-1003">Cell membrane</keyword>
<dbReference type="Pfam" id="PF00002">
    <property type="entry name" value="7tm_2"/>
    <property type="match status" value="1"/>
</dbReference>
<evidence type="ECO:0000256" key="5">
    <source>
        <dbReference type="ARBA" id="ARBA00022692"/>
    </source>
</evidence>
<dbReference type="PROSITE" id="PS50221">
    <property type="entry name" value="GAIN_B"/>
    <property type="match status" value="1"/>
</dbReference>
<feature type="domain" description="G-protein coupled receptors family 2 profile 2" evidence="20">
    <location>
        <begin position="957"/>
        <end position="1213"/>
    </location>
</feature>
<keyword evidence="22" id="KW-1185">Reference proteome</keyword>
<protein>
    <recommendedName>
        <fullName evidence="14">Adhesion G-protein coupled receptor G2</fullName>
    </recommendedName>
    <alternativeName>
        <fullName evidence="15">G-protein coupled receptor 64</fullName>
    </alternativeName>
</protein>
<evidence type="ECO:0000256" key="15">
    <source>
        <dbReference type="ARBA" id="ARBA00083924"/>
    </source>
</evidence>
<dbReference type="FunFam" id="2.60.220.50:FF:000003">
    <property type="entry name" value="adhesion G-protein coupled receptor G2 isoform X2"/>
    <property type="match status" value="1"/>
</dbReference>
<feature type="compositionally biased region" description="Low complexity" evidence="17">
    <location>
        <begin position="1261"/>
        <end position="1283"/>
    </location>
</feature>
<keyword evidence="6" id="KW-0732">Signal</keyword>
<gene>
    <name evidence="21" type="ORF">PHYPO_G00079240</name>
</gene>
<evidence type="ECO:0000313" key="22">
    <source>
        <dbReference type="Proteomes" id="UP000327468"/>
    </source>
</evidence>
<evidence type="ECO:0000313" key="21">
    <source>
        <dbReference type="EMBL" id="KAB5543445.1"/>
    </source>
</evidence>
<dbReference type="InterPro" id="IPR000203">
    <property type="entry name" value="GPS"/>
</dbReference>
<dbReference type="SUPFAM" id="SSF81321">
    <property type="entry name" value="Family A G protein-coupled receptor-like"/>
    <property type="match status" value="1"/>
</dbReference>
<feature type="region of interest" description="Disordered" evidence="17">
    <location>
        <begin position="104"/>
        <end position="131"/>
    </location>
</feature>
<dbReference type="GO" id="GO:0007189">
    <property type="term" value="P:adenylate cyclase-activating G protein-coupled receptor signaling pathway"/>
    <property type="evidence" value="ECO:0007669"/>
    <property type="project" value="TreeGrafter"/>
</dbReference>
<name>A0A5N5LL21_PANHP</name>
<dbReference type="PRINTS" id="PR00249">
    <property type="entry name" value="GPCRSECRETIN"/>
</dbReference>
<dbReference type="InterPro" id="IPR057244">
    <property type="entry name" value="GAIN_B"/>
</dbReference>
<evidence type="ECO:0000256" key="7">
    <source>
        <dbReference type="ARBA" id="ARBA00022989"/>
    </source>
</evidence>
<keyword evidence="11" id="KW-0675">Receptor</keyword>
<dbReference type="OrthoDB" id="10037534at2759"/>
<feature type="transmembrane region" description="Helical" evidence="18">
    <location>
        <begin position="1164"/>
        <end position="1184"/>
    </location>
</feature>
<dbReference type="GO" id="GO:0004930">
    <property type="term" value="F:G protein-coupled receptor activity"/>
    <property type="evidence" value="ECO:0007669"/>
    <property type="project" value="UniProtKB-KW"/>
</dbReference>
<keyword evidence="5 18" id="KW-0812">Transmembrane</keyword>
<comment type="subcellular location">
    <subcellularLocation>
        <location evidence="1">Apical cell membrane</location>
        <topology evidence="1">Multi-pass membrane protein</topology>
    </subcellularLocation>
</comment>
<evidence type="ECO:0000256" key="9">
    <source>
        <dbReference type="ARBA" id="ARBA00023136"/>
    </source>
</evidence>
<reference evidence="21 22" key="1">
    <citation type="submission" date="2019-06" db="EMBL/GenBank/DDBJ databases">
        <title>A chromosome-scale genome assembly of the striped catfish, Pangasianodon hypophthalmus.</title>
        <authorList>
            <person name="Wen M."/>
            <person name="Zahm M."/>
            <person name="Roques C."/>
            <person name="Cabau C."/>
            <person name="Klopp C."/>
            <person name="Donnadieu C."/>
            <person name="Jouanno E."/>
            <person name="Avarre J.-C."/>
            <person name="Campet M."/>
            <person name="Ha T.T.T."/>
            <person name="Dugue R."/>
            <person name="Lampietro C."/>
            <person name="Louis A."/>
            <person name="Herpin A."/>
            <person name="Echchiki A."/>
            <person name="Berthelot C."/>
            <person name="Parey E."/>
            <person name="Roest-Crollius H."/>
            <person name="Braasch I."/>
            <person name="Postlethwait J."/>
            <person name="Bobe J."/>
            <person name="Montfort J."/>
            <person name="Bouchez O."/>
            <person name="Begum T."/>
            <person name="Schartl M."/>
            <person name="Guiguen Y."/>
        </authorList>
    </citation>
    <scope>NUCLEOTIDE SEQUENCE [LARGE SCALE GENOMIC DNA]</scope>
    <source>
        <strain evidence="21 22">Indonesia</strain>
        <tissue evidence="21">Blood</tissue>
    </source>
</reference>
<dbReference type="InterPro" id="IPR000832">
    <property type="entry name" value="GPCR_2_secretin-like"/>
</dbReference>
<feature type="domain" description="GAIN-B" evidence="19">
    <location>
        <begin position="790"/>
        <end position="947"/>
    </location>
</feature>
<dbReference type="FunFam" id="1.20.1070.10:FF:000043">
    <property type="entry name" value="adhesion G-protein coupled receptor G2 isoform X1"/>
    <property type="match status" value="1"/>
</dbReference>
<evidence type="ECO:0000256" key="17">
    <source>
        <dbReference type="SAM" id="MobiDB-lite"/>
    </source>
</evidence>
<dbReference type="PANTHER" id="PTHR12011:SF264">
    <property type="entry name" value="ADHESION G-PROTEIN COUPLED RECEPTOR G2"/>
    <property type="match status" value="1"/>
</dbReference>
<dbReference type="EMBL" id="VFJC01000018">
    <property type="protein sequence ID" value="KAB5543445.1"/>
    <property type="molecule type" value="Genomic_DNA"/>
</dbReference>
<feature type="region of interest" description="Disordered" evidence="17">
    <location>
        <begin position="1261"/>
        <end position="1304"/>
    </location>
</feature>
<dbReference type="Gene3D" id="1.20.1070.10">
    <property type="entry name" value="Rhodopsin 7-helix transmembrane proteins"/>
    <property type="match status" value="1"/>
</dbReference>
<evidence type="ECO:0000259" key="20">
    <source>
        <dbReference type="PROSITE" id="PS50261"/>
    </source>
</evidence>
<sequence length="1320" mass="141794">MVSTSLFVLRSRPQKVLDHVLLSVLFLLSHIVSCTLTTNATTTAPAGGQGFLSLTKNVTTLPISVPPTAVMSTSSAAHQVKTSGSGTMNLTVNSAANTTNTTAMSPQVTAPANNTTGTKKPTNTSEVTTTTTTTATPLLTAFGNATNVPTNTSGAYINTTNTALPVTASFNATTVTALPTNTSGAYINTTNTTLPVTASFNATTVTTVSTNTSAAYNTTNTSLPVTASFNATTAPWPVHCNFSQNCDSDSVYYWMTINVEVNGSKSNESDISAWLQNLFQNQIECSPTLPTVTPLKINTTSPSGVGSAPITTTILQNVSSDTTNQFFTGTLGNSSVSNGSETTKNIFKDVMVMCVNKTAVRKTTCTVLLQLTQPTSTCCIIQTVSTVRNKSSIQAYVIGDNVEQVVKGICHSSTSGPPVGSFEKCSGSLSPDIPCNSNATVNVSCSGNSETAYVSLGIPDQMNCTFENQPNTCNCSSYCNSTAAYYGLDIETADFNFNMTQILTNVTCNINNSGCHALKNISKIYEKSTVKCGITCIMIVKLSKAIDVCLLSSALLSAFQNQSTIVTDGTVTRLAICSWEDSLNADILQTNIVPVSAQLSDVCPVGKVNIVSNYCKNGTNIAVPLKEKCNSNPVNYVTTSMPPSTANTNVTNIRTTASVTNTSAATLDTTASADSSVSAEATAEGLLNLTRNASSLNSTQIQQAVSLLESLLSGPNVSLALGNTTINIVSNLIDAPPNMLASSSNRIIGIVDTVGLKLVVQGQSQSILSPSVALAVKPVDGALFPETTFTITDPSNLQIGPRSRITEPRSPQGSITLPASLTANLTPQQQQLASRVQFNFYQKTTLFQDKTLNPNNSRLISGVLGSSVANLSISNLRDQIVFILKSTETVEGNFSRSCVFWKFSLNGGSGGWSSEGCTLLNYTETETICGCNHLTSFGVLLDLSREGINNRLQATILTYITYIGCGISAIFLSVTLMTYLAFETLRKDIPSKIVIQLCLALLLLNLTFLLDAWLALYPNVVGLCISTAFFLHYFLLASFTWMAMEAVHMYIALVKVFNTYVSRFMVKLGLAGWGIPLIVVIIVIAIDKNNYGLVSYGKFEDGTSDEFCWLKNDIAYYVAVVAYFCVVFVLNLSMFIVVMVQLCRIKRQNPHNLQHRSVLQDLRSVAGLTVLLGLTWGFAFFAWGAVNLPFMYLFAIFNSLQGFFIFVFHCAVKENVRRQWRIHLCCGNLRLVENSDWSHTATQRTKKSTVNRIASSFRSVKSSKSNNSSSSFLVSDSSGSDRSMGIGSPLDDRTITEEEEPSSDVVLNEINHRYRSQRAL</sequence>
<dbReference type="Pfam" id="PF26574">
    <property type="entry name" value="GAIN_ADGRG2"/>
    <property type="match status" value="1"/>
</dbReference>
<evidence type="ECO:0000256" key="13">
    <source>
        <dbReference type="ARBA" id="ARBA00023224"/>
    </source>
</evidence>
<evidence type="ECO:0000256" key="2">
    <source>
        <dbReference type="ARBA" id="ARBA00007343"/>
    </source>
</evidence>
<evidence type="ECO:0000256" key="16">
    <source>
        <dbReference type="ARBA" id="ARBA00093560"/>
    </source>
</evidence>
<dbReference type="SMART" id="SM00303">
    <property type="entry name" value="GPS"/>
    <property type="match status" value="1"/>
</dbReference>
<dbReference type="Pfam" id="PF01825">
    <property type="entry name" value="GPS"/>
    <property type="match status" value="1"/>
</dbReference>
<accession>A0A5N5LL21</accession>
<keyword evidence="4" id="KW-0597">Phosphoprotein</keyword>
<feature type="transmembrane region" description="Helical" evidence="18">
    <location>
        <begin position="994"/>
        <end position="1014"/>
    </location>
</feature>
<feature type="compositionally biased region" description="Low complexity" evidence="17">
    <location>
        <begin position="113"/>
        <end position="131"/>
    </location>
</feature>
<dbReference type="InterPro" id="IPR017981">
    <property type="entry name" value="GPCR_2-like_7TM"/>
</dbReference>
<proteinExistence type="inferred from homology"/>
<evidence type="ECO:0000256" key="12">
    <source>
        <dbReference type="ARBA" id="ARBA00023180"/>
    </source>
</evidence>
<dbReference type="Proteomes" id="UP000327468">
    <property type="component" value="Chromosome 17"/>
</dbReference>
<dbReference type="InterPro" id="IPR046338">
    <property type="entry name" value="GAIN_dom_sf"/>
</dbReference>
<comment type="subunit">
    <text evidence="16">Heterodimer of 2 chains generated by proteolytic processing; the large extracellular N-terminal fragment and the membrane-bound C-terminal fragment predominantly remain associated and non-covalently linked. Interacts with CFTR.</text>
</comment>
<feature type="transmembrane region" description="Helical" evidence="18">
    <location>
        <begin position="1114"/>
        <end position="1143"/>
    </location>
</feature>
<feature type="transmembrane region" description="Helical" evidence="18">
    <location>
        <begin position="1020"/>
        <end position="1043"/>
    </location>
</feature>
<comment type="similarity">
    <text evidence="2">Belongs to the G-protein coupled receptor 2 family. Adhesion G-protein coupled receptor (ADGR) subfamily.</text>
</comment>
<keyword evidence="9 18" id="KW-0472">Membrane</keyword>
<comment type="caution">
    <text evidence="21">The sequence shown here is derived from an EMBL/GenBank/DDBJ whole genome shotgun (WGS) entry which is preliminary data.</text>
</comment>
<dbReference type="GO" id="GO:0007166">
    <property type="term" value="P:cell surface receptor signaling pathway"/>
    <property type="evidence" value="ECO:0007669"/>
    <property type="project" value="InterPro"/>
</dbReference>
<evidence type="ECO:0000256" key="4">
    <source>
        <dbReference type="ARBA" id="ARBA00022553"/>
    </source>
</evidence>
<feature type="transmembrane region" description="Helical" evidence="18">
    <location>
        <begin position="1064"/>
        <end position="1086"/>
    </location>
</feature>
<evidence type="ECO:0000259" key="19">
    <source>
        <dbReference type="PROSITE" id="PS50221"/>
    </source>
</evidence>